<gene>
    <name evidence="2" type="ORF">ACFQ2J_12840</name>
</gene>
<dbReference type="InterPro" id="IPR019676">
    <property type="entry name" value="DUF2529"/>
</dbReference>
<dbReference type="InterPro" id="IPR046348">
    <property type="entry name" value="SIS_dom_sf"/>
</dbReference>
<keyword evidence="3" id="KW-1185">Reference proteome</keyword>
<proteinExistence type="predicted"/>
<name>A0ABW3L4F0_9BACI</name>
<organism evidence="2 3">
    <name type="scientific">Thalassobacillus hwangdonensis</name>
    <dbReference type="NCBI Taxonomy" id="546108"/>
    <lineage>
        <taxon>Bacteria</taxon>
        <taxon>Bacillati</taxon>
        <taxon>Bacillota</taxon>
        <taxon>Bacilli</taxon>
        <taxon>Bacillales</taxon>
        <taxon>Bacillaceae</taxon>
        <taxon>Thalassobacillus</taxon>
    </lineage>
</organism>
<protein>
    <submittedName>
        <fullName evidence="2">DUF2529 family protein</fullName>
    </submittedName>
</protein>
<evidence type="ECO:0000313" key="2">
    <source>
        <dbReference type="EMBL" id="MFD1020065.1"/>
    </source>
</evidence>
<dbReference type="EMBL" id="JBHTKL010000005">
    <property type="protein sequence ID" value="MFD1020065.1"/>
    <property type="molecule type" value="Genomic_DNA"/>
</dbReference>
<dbReference type="RefSeq" id="WP_386061015.1">
    <property type="nucleotide sequence ID" value="NZ_JBHTKL010000005.1"/>
</dbReference>
<dbReference type="Gene3D" id="3.40.50.10490">
    <property type="entry name" value="Glucose-6-phosphate isomerase like protein, domain 1"/>
    <property type="match status" value="1"/>
</dbReference>
<dbReference type="SUPFAM" id="SSF53697">
    <property type="entry name" value="SIS domain"/>
    <property type="match status" value="1"/>
</dbReference>
<evidence type="ECO:0000259" key="1">
    <source>
        <dbReference type="Pfam" id="PF10740"/>
    </source>
</evidence>
<feature type="domain" description="DUF2529" evidence="1">
    <location>
        <begin position="1"/>
        <end position="168"/>
    </location>
</feature>
<evidence type="ECO:0000313" key="3">
    <source>
        <dbReference type="Proteomes" id="UP001596990"/>
    </source>
</evidence>
<dbReference type="Proteomes" id="UP001596990">
    <property type="component" value="Unassembled WGS sequence"/>
</dbReference>
<comment type="caution">
    <text evidence="2">The sequence shown here is derived from an EMBL/GenBank/DDBJ whole genome shotgun (WGS) entry which is preliminary data.</text>
</comment>
<sequence length="172" mass="19293">MLKMLTTQLTGKFKQIEEKEALPIEDAARSLAQALVGDGHVYVKGFKEMKALEAEMTEGEERLPECRLLTGNESLTPIDRVLIATRYSTDEEALQLVDKVKAQGAEVVALSSLVKNETGLEKAADIHVDLKVIQSLLPFEDSEWIVFPSAMTMLYSYYAIYMTLKEILAEYE</sequence>
<dbReference type="Pfam" id="PF10740">
    <property type="entry name" value="DUF2529"/>
    <property type="match status" value="1"/>
</dbReference>
<reference evidence="3" key="1">
    <citation type="journal article" date="2019" name="Int. J. Syst. Evol. Microbiol.">
        <title>The Global Catalogue of Microorganisms (GCM) 10K type strain sequencing project: providing services to taxonomists for standard genome sequencing and annotation.</title>
        <authorList>
            <consortium name="The Broad Institute Genomics Platform"/>
            <consortium name="The Broad Institute Genome Sequencing Center for Infectious Disease"/>
            <person name="Wu L."/>
            <person name="Ma J."/>
        </authorList>
    </citation>
    <scope>NUCLEOTIDE SEQUENCE [LARGE SCALE GENOMIC DNA]</scope>
    <source>
        <strain evidence="3">CCUG 56607</strain>
    </source>
</reference>
<accession>A0ABW3L4F0</accession>